<organism evidence="3 4">
    <name type="scientific">Aplysia californica</name>
    <name type="common">California sea hare</name>
    <dbReference type="NCBI Taxonomy" id="6500"/>
    <lineage>
        <taxon>Eukaryota</taxon>
        <taxon>Metazoa</taxon>
        <taxon>Spiralia</taxon>
        <taxon>Lophotrochozoa</taxon>
        <taxon>Mollusca</taxon>
        <taxon>Gastropoda</taxon>
        <taxon>Heterobranchia</taxon>
        <taxon>Euthyneura</taxon>
        <taxon>Tectipleura</taxon>
        <taxon>Aplysiida</taxon>
        <taxon>Aplysioidea</taxon>
        <taxon>Aplysiidae</taxon>
        <taxon>Aplysia</taxon>
    </lineage>
</organism>
<protein>
    <submittedName>
        <fullName evidence="4">Retinol dehydrogenase 13</fullName>
    </submittedName>
</protein>
<keyword evidence="2" id="KW-0812">Transmembrane</keyword>
<keyword evidence="2" id="KW-0472">Membrane</keyword>
<evidence type="ECO:0000313" key="3">
    <source>
        <dbReference type="Proteomes" id="UP000694888"/>
    </source>
</evidence>
<gene>
    <name evidence="4" type="primary">LOC101852273</name>
</gene>
<feature type="transmembrane region" description="Helical" evidence="2">
    <location>
        <begin position="12"/>
        <end position="44"/>
    </location>
</feature>
<keyword evidence="2" id="KW-1133">Transmembrane helix</keyword>
<keyword evidence="3" id="KW-1185">Reference proteome</keyword>
<dbReference type="InterPro" id="IPR002347">
    <property type="entry name" value="SDR_fam"/>
</dbReference>
<evidence type="ECO:0000256" key="1">
    <source>
        <dbReference type="ARBA" id="ARBA00023002"/>
    </source>
</evidence>
<dbReference type="RefSeq" id="XP_005108305.1">
    <property type="nucleotide sequence ID" value="XM_005108248.3"/>
</dbReference>
<dbReference type="NCBIfam" id="NF004846">
    <property type="entry name" value="PRK06197.1"/>
    <property type="match status" value="1"/>
</dbReference>
<dbReference type="Proteomes" id="UP000694888">
    <property type="component" value="Unplaced"/>
</dbReference>
<dbReference type="Pfam" id="PF00106">
    <property type="entry name" value="adh_short"/>
    <property type="match status" value="1"/>
</dbReference>
<dbReference type="PRINTS" id="PR00081">
    <property type="entry name" value="GDHRDH"/>
</dbReference>
<keyword evidence="1" id="KW-0560">Oxidoreductase</keyword>
<accession>A0ABM0K437</accession>
<dbReference type="PANTHER" id="PTHR43157:SF31">
    <property type="entry name" value="PHOSPHATIDYLINOSITOL-GLYCAN BIOSYNTHESIS CLASS F PROTEIN"/>
    <property type="match status" value="1"/>
</dbReference>
<dbReference type="GeneID" id="101852273"/>
<dbReference type="Gene3D" id="3.40.50.720">
    <property type="entry name" value="NAD(P)-binding Rossmann-like Domain"/>
    <property type="match status" value="1"/>
</dbReference>
<dbReference type="PANTHER" id="PTHR43157">
    <property type="entry name" value="PHOSPHATIDYLINOSITOL-GLYCAN BIOSYNTHESIS CLASS F PROTEIN-RELATED"/>
    <property type="match status" value="1"/>
</dbReference>
<reference evidence="4" key="1">
    <citation type="submission" date="2025-08" db="UniProtKB">
        <authorList>
            <consortium name="RefSeq"/>
        </authorList>
    </citation>
    <scope>IDENTIFICATION</scope>
</reference>
<sequence>MTLQEYSLPVSVVGTLVALAVFFNFLDFVIGLLLILVPVSCILLKEYMSGGRYYGKERIDGKTVVITGANCGIGKETARDLAGRGGRIIMACRDLEKCEQAKKEIVEETGNKNIECQKLDLASFASIRAFAKLINSTESHVDILINNAGVMMCPKMLTEDGLEMQIGVNHFGHFLLTQLLMDKLKASAPSRIIFVSSLGHTLGKMNFEDLNSEKSYSKLNAYGQSKLANILCSREMARRLEGTGVTVNSLHPGTVSTELTRHLSFWNSSIFKVFAGPFQYILLKTPMQGAQTSITLAVDPRLEKVTGKYFSDCWEKRTARQAEDDGAAKKLWEISEEWTRLKQD</sequence>
<dbReference type="InterPro" id="IPR036291">
    <property type="entry name" value="NAD(P)-bd_dom_sf"/>
</dbReference>
<dbReference type="SUPFAM" id="SSF51735">
    <property type="entry name" value="NAD(P)-binding Rossmann-fold domains"/>
    <property type="match status" value="1"/>
</dbReference>
<evidence type="ECO:0000313" key="4">
    <source>
        <dbReference type="RefSeq" id="XP_005108305.1"/>
    </source>
</evidence>
<name>A0ABM0K437_APLCA</name>
<proteinExistence type="predicted"/>
<evidence type="ECO:0000256" key="2">
    <source>
        <dbReference type="SAM" id="Phobius"/>
    </source>
</evidence>